<keyword evidence="2 6" id="KW-0808">Transferase</keyword>
<gene>
    <name evidence="6" type="ORF">APZ42_012418</name>
</gene>
<dbReference type="SUPFAM" id="SSF69593">
    <property type="entry name" value="Glycerol-3-phosphate (1)-acyltransferase"/>
    <property type="match status" value="1"/>
</dbReference>
<dbReference type="InterPro" id="IPR032098">
    <property type="entry name" value="Acyltransf_C"/>
</dbReference>
<keyword evidence="7" id="KW-1185">Reference proteome</keyword>
<feature type="transmembrane region" description="Helical" evidence="4">
    <location>
        <begin position="363"/>
        <end position="381"/>
    </location>
</feature>
<dbReference type="EMBL" id="LRGB01000115">
    <property type="protein sequence ID" value="KZS20781.1"/>
    <property type="molecule type" value="Genomic_DNA"/>
</dbReference>
<reference evidence="6 7" key="1">
    <citation type="submission" date="2016-03" db="EMBL/GenBank/DDBJ databases">
        <title>EvidentialGene: Evidence-directed Construction of Genes on Genomes.</title>
        <authorList>
            <person name="Gilbert D.G."/>
            <person name="Choi J.-H."/>
            <person name="Mockaitis K."/>
            <person name="Colbourne J."/>
            <person name="Pfrender M."/>
        </authorList>
    </citation>
    <scope>NUCLEOTIDE SEQUENCE [LARGE SCALE GENOMIC DNA]</scope>
    <source>
        <strain evidence="6 7">Xinb3</strain>
        <tissue evidence="6">Complete organism</tissue>
    </source>
</reference>
<dbReference type="PANTHER" id="PTHR10983">
    <property type="entry name" value="1-ACYLGLYCEROL-3-PHOSPHATE ACYLTRANSFERASE-RELATED"/>
    <property type="match status" value="1"/>
</dbReference>
<accession>A0A162RU15</accession>
<comment type="similarity">
    <text evidence="1">Belongs to the 1-acyl-sn-glycerol-3-phosphate acyltransferase family.</text>
</comment>
<dbReference type="Pfam" id="PF16076">
    <property type="entry name" value="Acyltransf_C"/>
    <property type="match status" value="1"/>
</dbReference>
<keyword evidence="4" id="KW-0472">Membrane</keyword>
<evidence type="ECO:0000256" key="1">
    <source>
        <dbReference type="ARBA" id="ARBA00008655"/>
    </source>
</evidence>
<proteinExistence type="inferred from homology"/>
<keyword evidence="3 6" id="KW-0012">Acyltransferase</keyword>
<dbReference type="OrthoDB" id="189226at2759"/>
<evidence type="ECO:0000313" key="6">
    <source>
        <dbReference type="EMBL" id="KZS20781.1"/>
    </source>
</evidence>
<dbReference type="STRING" id="35525.A0A162RU15"/>
<keyword evidence="4" id="KW-1133">Transmembrane helix</keyword>
<feature type="transmembrane region" description="Helical" evidence="4">
    <location>
        <begin position="334"/>
        <end position="357"/>
    </location>
</feature>
<dbReference type="GO" id="GO:0003841">
    <property type="term" value="F:1-acylglycerol-3-phosphate O-acyltransferase activity"/>
    <property type="evidence" value="ECO:0007669"/>
    <property type="project" value="TreeGrafter"/>
</dbReference>
<evidence type="ECO:0000256" key="2">
    <source>
        <dbReference type="ARBA" id="ARBA00022679"/>
    </source>
</evidence>
<evidence type="ECO:0000256" key="3">
    <source>
        <dbReference type="ARBA" id="ARBA00023315"/>
    </source>
</evidence>
<dbReference type="GO" id="GO:0012505">
    <property type="term" value="C:endomembrane system"/>
    <property type="evidence" value="ECO:0007669"/>
    <property type="project" value="TreeGrafter"/>
</dbReference>
<comment type="caution">
    <text evidence="6">The sequence shown here is derived from an EMBL/GenBank/DDBJ whole genome shotgun (WGS) entry which is preliminary data.</text>
</comment>
<feature type="transmembrane region" description="Helical" evidence="4">
    <location>
        <begin position="12"/>
        <end position="42"/>
    </location>
</feature>
<protein>
    <submittedName>
        <fullName evidence="6">1-acyl-sn-glycerol-3-phosphate acyltransferase delta</fullName>
    </submittedName>
</protein>
<dbReference type="Proteomes" id="UP000076858">
    <property type="component" value="Unassembled WGS sequence"/>
</dbReference>
<dbReference type="PANTHER" id="PTHR10983:SF24">
    <property type="entry name" value="1-ACYLGLYCEROL-3-PHOSPHATE O-ACYLTRANSFERASE 3, ISOFORM E-RELATED"/>
    <property type="match status" value="1"/>
</dbReference>
<sequence>MTVPVKNIKEAISFAGFVVIGLNFLITGMLINFFQLLLWVGLKPMSSTLYHKINYYLTYAVWGQMEFLAEWWSSSTCIVYTDDKTWAKMGSEHAILLLNHSYEVDWLFSWFLCEHVKMLGSAKAFVKKSFKKVPIIGWTALFSESAFLERSWEKDKSILENQITNMSKCPDPVMLHVFAEGTRYTPEKHAASVEFAQKSGFPPLKHLLVPRTKGFVLSVEKLRGKFPAIYCATMVFDTKEGAAPVFKSLVLGRPIAAEILVERIPLEDIPEDSDKISNWLHENYQHKVLGFRIAINSSFDKMIDIFKTEGKFPTSLPGHHFEGPIRSHYRPRRLWTLLTIVITSFLTLPTVCCAFYSLFCSGIVNVVIGVVLLGLVVVALLKLMDLSSASKGSEYGHSPRAKAD</sequence>
<evidence type="ECO:0000256" key="4">
    <source>
        <dbReference type="SAM" id="Phobius"/>
    </source>
</evidence>
<dbReference type="AlphaFoldDB" id="A0A162RU15"/>
<keyword evidence="4" id="KW-0812">Transmembrane</keyword>
<feature type="domain" description="Phospholipid/glycerol acyltransferase" evidence="5">
    <location>
        <begin position="94"/>
        <end position="216"/>
    </location>
</feature>
<organism evidence="6 7">
    <name type="scientific">Daphnia magna</name>
    <dbReference type="NCBI Taxonomy" id="35525"/>
    <lineage>
        <taxon>Eukaryota</taxon>
        <taxon>Metazoa</taxon>
        <taxon>Ecdysozoa</taxon>
        <taxon>Arthropoda</taxon>
        <taxon>Crustacea</taxon>
        <taxon>Branchiopoda</taxon>
        <taxon>Diplostraca</taxon>
        <taxon>Cladocera</taxon>
        <taxon>Anomopoda</taxon>
        <taxon>Daphniidae</taxon>
        <taxon>Daphnia</taxon>
    </lineage>
</organism>
<dbReference type="InterPro" id="IPR002123">
    <property type="entry name" value="Plipid/glycerol_acylTrfase"/>
</dbReference>
<name>A0A162RU15_9CRUS</name>
<dbReference type="Pfam" id="PF01553">
    <property type="entry name" value="Acyltransferase"/>
    <property type="match status" value="1"/>
</dbReference>
<dbReference type="CDD" id="cd07990">
    <property type="entry name" value="LPLAT_LCLAT1-like"/>
    <property type="match status" value="1"/>
</dbReference>
<evidence type="ECO:0000313" key="7">
    <source>
        <dbReference type="Proteomes" id="UP000076858"/>
    </source>
</evidence>
<evidence type="ECO:0000259" key="5">
    <source>
        <dbReference type="SMART" id="SM00563"/>
    </source>
</evidence>
<dbReference type="SMART" id="SM00563">
    <property type="entry name" value="PlsC"/>
    <property type="match status" value="1"/>
</dbReference>